<gene>
    <name evidence="1" type="ORF">Enr17x_60830</name>
</gene>
<accession>A0A518ILM4</accession>
<proteinExistence type="predicted"/>
<organism evidence="1 2">
    <name type="scientific">Gimesia fumaroli</name>
    <dbReference type="NCBI Taxonomy" id="2527976"/>
    <lineage>
        <taxon>Bacteria</taxon>
        <taxon>Pseudomonadati</taxon>
        <taxon>Planctomycetota</taxon>
        <taxon>Planctomycetia</taxon>
        <taxon>Planctomycetales</taxon>
        <taxon>Planctomycetaceae</taxon>
        <taxon>Gimesia</taxon>
    </lineage>
</organism>
<evidence type="ECO:0000313" key="1">
    <source>
        <dbReference type="EMBL" id="QDV54000.1"/>
    </source>
</evidence>
<reference evidence="1 2" key="1">
    <citation type="submission" date="2019-03" db="EMBL/GenBank/DDBJ databases">
        <title>Deep-cultivation of Planctomycetes and their phenomic and genomic characterization uncovers novel biology.</title>
        <authorList>
            <person name="Wiegand S."/>
            <person name="Jogler M."/>
            <person name="Boedeker C."/>
            <person name="Pinto D."/>
            <person name="Vollmers J."/>
            <person name="Rivas-Marin E."/>
            <person name="Kohn T."/>
            <person name="Peeters S.H."/>
            <person name="Heuer A."/>
            <person name="Rast P."/>
            <person name="Oberbeckmann S."/>
            <person name="Bunk B."/>
            <person name="Jeske O."/>
            <person name="Meyerdierks A."/>
            <person name="Storesund J.E."/>
            <person name="Kallscheuer N."/>
            <person name="Luecker S."/>
            <person name="Lage O.M."/>
            <person name="Pohl T."/>
            <person name="Merkel B.J."/>
            <person name="Hornburger P."/>
            <person name="Mueller R.-W."/>
            <person name="Bruemmer F."/>
            <person name="Labrenz M."/>
            <person name="Spormann A.M."/>
            <person name="Op den Camp H."/>
            <person name="Overmann J."/>
            <person name="Amann R."/>
            <person name="Jetten M.S.M."/>
            <person name="Mascher T."/>
            <person name="Medema M.H."/>
            <person name="Devos D.P."/>
            <person name="Kaster A.-K."/>
            <person name="Ovreas L."/>
            <person name="Rohde M."/>
            <person name="Galperin M.Y."/>
            <person name="Jogler C."/>
        </authorList>
    </citation>
    <scope>NUCLEOTIDE SEQUENCE [LARGE SCALE GENOMIC DNA]</scope>
    <source>
        <strain evidence="1 2">Enr17</strain>
    </source>
</reference>
<dbReference type="Proteomes" id="UP000318313">
    <property type="component" value="Chromosome"/>
</dbReference>
<dbReference type="AlphaFoldDB" id="A0A518ILM4"/>
<name>A0A518ILM4_9PLAN</name>
<sequence length="42" mass="4836">MSVPLCEWLGVLVKSVKIYAKKRTSEFGNGLIYQIEVEPRRP</sequence>
<keyword evidence="2" id="KW-1185">Reference proteome</keyword>
<dbReference type="KEGG" id="gfm:Enr17x_60830"/>
<protein>
    <submittedName>
        <fullName evidence="1">Uncharacterized protein</fullName>
    </submittedName>
</protein>
<dbReference type="EMBL" id="CP037452">
    <property type="protein sequence ID" value="QDV54000.1"/>
    <property type="molecule type" value="Genomic_DNA"/>
</dbReference>
<evidence type="ECO:0000313" key="2">
    <source>
        <dbReference type="Proteomes" id="UP000318313"/>
    </source>
</evidence>